<dbReference type="InterPro" id="IPR010290">
    <property type="entry name" value="TM_effector"/>
</dbReference>
<protein>
    <submittedName>
        <fullName evidence="9">Major Facilitator Superfamily protein</fullName>
    </submittedName>
</protein>
<dbReference type="PROSITE" id="PS50850">
    <property type="entry name" value="MFS"/>
    <property type="match status" value="1"/>
</dbReference>
<reference evidence="9 10" key="1">
    <citation type="submission" date="2015-11" db="EMBL/GenBank/DDBJ databases">
        <title>Exploring the genomic traits of fungus-feeding bacterial genus Collimonas.</title>
        <authorList>
            <person name="Song C."/>
            <person name="Schmidt R."/>
            <person name="de Jager V."/>
            <person name="Krzyzanowska D."/>
            <person name="Jongedijk E."/>
            <person name="Cankar K."/>
            <person name="Beekwilder J."/>
            <person name="van Veen A."/>
            <person name="de Boer W."/>
            <person name="van Veen J.A."/>
            <person name="Garbeva P."/>
        </authorList>
    </citation>
    <scope>NUCLEOTIDE SEQUENCE [LARGE SCALE GENOMIC DNA]</scope>
    <source>
        <strain evidence="9 10">Ter291</strain>
    </source>
</reference>
<keyword evidence="2" id="KW-0813">Transport</keyword>
<dbReference type="Pfam" id="PF05977">
    <property type="entry name" value="MFS_3"/>
    <property type="match status" value="1"/>
</dbReference>
<evidence type="ECO:0000256" key="5">
    <source>
        <dbReference type="ARBA" id="ARBA00022989"/>
    </source>
</evidence>
<organism evidence="9 10">
    <name type="scientific">Collimonas pratensis</name>
    <dbReference type="NCBI Taxonomy" id="279113"/>
    <lineage>
        <taxon>Bacteria</taxon>
        <taxon>Pseudomonadati</taxon>
        <taxon>Pseudomonadota</taxon>
        <taxon>Betaproteobacteria</taxon>
        <taxon>Burkholderiales</taxon>
        <taxon>Oxalobacteraceae</taxon>
        <taxon>Collimonas</taxon>
    </lineage>
</organism>
<keyword evidence="10" id="KW-1185">Reference proteome</keyword>
<dbReference type="PANTHER" id="PTHR23513">
    <property type="entry name" value="INTEGRAL MEMBRANE EFFLUX PROTEIN-RELATED"/>
    <property type="match status" value="1"/>
</dbReference>
<feature type="transmembrane region" description="Helical" evidence="7">
    <location>
        <begin position="345"/>
        <end position="368"/>
    </location>
</feature>
<accession>A0ABN4MBR7</accession>
<sequence>MSGTFRSLNNFNYRLWAGGALVSNIGTWMQRTAQDWIVLTQLTHNNATAVGIVMALQFGPQALLLPLTGYAADHFDRRKLLIVTQAAMGALALGLGILTVAGVVQLWQVYLFALLLGCVTAFDAPARQTFVSELVEEHELSNAVALNSTSFNAARMIGPAVAGVLIAVIGAGWVFLLNAVSFAAVLASLCLLRQDELHLRVRAAPVRGSLVAGFRYIWGRPDLIAILLMFFLIGTFGLNFPIFISTMSVSVFHAGAHQYGFLSSIMALGSVTGALLAARREKPRMAFLLAGAGVFGGGLVLAALMPSYGWFALVLVLIGIAAQTFTTTANSMVQLTTEPAMRGRVMAILLALALGGTPLGAPVVGWVADTFGPRWALAVGAASGFVAAWVGIRYLKKYRQMRVRMAGGRLQFSFGQGMAAADLQSVVEAETK</sequence>
<evidence type="ECO:0000256" key="4">
    <source>
        <dbReference type="ARBA" id="ARBA00022692"/>
    </source>
</evidence>
<feature type="transmembrane region" description="Helical" evidence="7">
    <location>
        <begin position="310"/>
        <end position="333"/>
    </location>
</feature>
<evidence type="ECO:0000256" key="2">
    <source>
        <dbReference type="ARBA" id="ARBA00022448"/>
    </source>
</evidence>
<feature type="transmembrane region" description="Helical" evidence="7">
    <location>
        <begin position="223"/>
        <end position="244"/>
    </location>
</feature>
<feature type="transmembrane region" description="Helical" evidence="7">
    <location>
        <begin position="374"/>
        <end position="395"/>
    </location>
</feature>
<keyword evidence="6 7" id="KW-0472">Membrane</keyword>
<keyword evidence="5 7" id="KW-1133">Transmembrane helix</keyword>
<keyword evidence="4 7" id="KW-0812">Transmembrane</keyword>
<dbReference type="CDD" id="cd06173">
    <property type="entry name" value="MFS_MefA_like"/>
    <property type="match status" value="1"/>
</dbReference>
<dbReference type="SUPFAM" id="SSF103473">
    <property type="entry name" value="MFS general substrate transporter"/>
    <property type="match status" value="1"/>
</dbReference>
<evidence type="ECO:0000256" key="6">
    <source>
        <dbReference type="ARBA" id="ARBA00023136"/>
    </source>
</evidence>
<dbReference type="InterPro" id="IPR036259">
    <property type="entry name" value="MFS_trans_sf"/>
</dbReference>
<feature type="domain" description="Major facilitator superfamily (MFS) profile" evidence="8">
    <location>
        <begin position="1"/>
        <end position="399"/>
    </location>
</feature>
<feature type="transmembrane region" description="Helical" evidence="7">
    <location>
        <begin position="80"/>
        <end position="107"/>
    </location>
</feature>
<name>A0ABN4MBR7_9BURK</name>
<gene>
    <name evidence="9" type="ORF">CPter291_2723</name>
</gene>
<feature type="transmembrane region" description="Helical" evidence="7">
    <location>
        <begin position="285"/>
        <end position="304"/>
    </location>
</feature>
<evidence type="ECO:0000259" key="8">
    <source>
        <dbReference type="PROSITE" id="PS50850"/>
    </source>
</evidence>
<evidence type="ECO:0000313" key="9">
    <source>
        <dbReference type="EMBL" id="AMP14980.1"/>
    </source>
</evidence>
<evidence type="ECO:0000256" key="7">
    <source>
        <dbReference type="SAM" id="Phobius"/>
    </source>
</evidence>
<keyword evidence="3" id="KW-1003">Cell membrane</keyword>
<dbReference type="Gene3D" id="1.20.1250.20">
    <property type="entry name" value="MFS general substrate transporter like domains"/>
    <property type="match status" value="1"/>
</dbReference>
<feature type="transmembrane region" description="Helical" evidence="7">
    <location>
        <begin position="256"/>
        <end position="278"/>
    </location>
</feature>
<evidence type="ECO:0000256" key="3">
    <source>
        <dbReference type="ARBA" id="ARBA00022475"/>
    </source>
</evidence>
<dbReference type="Proteomes" id="UP000074914">
    <property type="component" value="Chromosome"/>
</dbReference>
<dbReference type="PANTHER" id="PTHR23513:SF11">
    <property type="entry name" value="STAPHYLOFERRIN A TRANSPORTER"/>
    <property type="match status" value="1"/>
</dbReference>
<dbReference type="EMBL" id="CP013236">
    <property type="protein sequence ID" value="AMP14980.1"/>
    <property type="molecule type" value="Genomic_DNA"/>
</dbReference>
<evidence type="ECO:0000313" key="10">
    <source>
        <dbReference type="Proteomes" id="UP000074914"/>
    </source>
</evidence>
<dbReference type="RefSeq" id="WP_062120789.1">
    <property type="nucleotide sequence ID" value="NZ_CP013236.1"/>
</dbReference>
<evidence type="ECO:0000256" key="1">
    <source>
        <dbReference type="ARBA" id="ARBA00004651"/>
    </source>
</evidence>
<dbReference type="InterPro" id="IPR020846">
    <property type="entry name" value="MFS_dom"/>
</dbReference>
<feature type="transmembrane region" description="Helical" evidence="7">
    <location>
        <begin position="49"/>
        <end position="68"/>
    </location>
</feature>
<feature type="transmembrane region" description="Helical" evidence="7">
    <location>
        <begin position="160"/>
        <end position="192"/>
    </location>
</feature>
<proteinExistence type="predicted"/>
<comment type="subcellular location">
    <subcellularLocation>
        <location evidence="1">Cell membrane</location>
        <topology evidence="1">Multi-pass membrane protein</topology>
    </subcellularLocation>
</comment>